<accession>A0AAE2BSE6</accession>
<dbReference type="Pfam" id="PF13976">
    <property type="entry name" value="gag_pre-integrs"/>
    <property type="match status" value="1"/>
</dbReference>
<reference evidence="3" key="1">
    <citation type="submission" date="2020-06" db="EMBL/GenBank/DDBJ databases">
        <authorList>
            <person name="Li T."/>
            <person name="Hu X."/>
            <person name="Zhang T."/>
            <person name="Song X."/>
            <person name="Zhang H."/>
            <person name="Dai N."/>
            <person name="Sheng W."/>
            <person name="Hou X."/>
            <person name="Wei L."/>
        </authorList>
    </citation>
    <scope>NUCLEOTIDE SEQUENCE</scope>
    <source>
        <strain evidence="3">K16</strain>
        <tissue evidence="3">Leaf</tissue>
    </source>
</reference>
<protein>
    <recommendedName>
        <fullName evidence="2">GAG-pre-integrase domain-containing protein</fullName>
    </recommendedName>
</protein>
<feature type="region of interest" description="Disordered" evidence="1">
    <location>
        <begin position="358"/>
        <end position="389"/>
    </location>
</feature>
<evidence type="ECO:0000313" key="3">
    <source>
        <dbReference type="EMBL" id="KAK4395883.1"/>
    </source>
</evidence>
<keyword evidence="4" id="KW-1185">Reference proteome</keyword>
<dbReference type="PANTHER" id="PTHR34222">
    <property type="entry name" value="GAG_PRE-INTEGRS DOMAIN-CONTAINING PROTEIN"/>
    <property type="match status" value="1"/>
</dbReference>
<reference evidence="3" key="2">
    <citation type="journal article" date="2024" name="Plant">
        <title>Genomic evolution and insights into agronomic trait innovations of Sesamum species.</title>
        <authorList>
            <person name="Miao H."/>
            <person name="Wang L."/>
            <person name="Qu L."/>
            <person name="Liu H."/>
            <person name="Sun Y."/>
            <person name="Le M."/>
            <person name="Wang Q."/>
            <person name="Wei S."/>
            <person name="Zheng Y."/>
            <person name="Lin W."/>
            <person name="Duan Y."/>
            <person name="Cao H."/>
            <person name="Xiong S."/>
            <person name="Wang X."/>
            <person name="Wei L."/>
            <person name="Li C."/>
            <person name="Ma Q."/>
            <person name="Ju M."/>
            <person name="Zhao R."/>
            <person name="Li G."/>
            <person name="Mu C."/>
            <person name="Tian Q."/>
            <person name="Mei H."/>
            <person name="Zhang T."/>
            <person name="Gao T."/>
            <person name="Zhang H."/>
        </authorList>
    </citation>
    <scope>NUCLEOTIDE SEQUENCE</scope>
    <source>
        <strain evidence="3">K16</strain>
    </source>
</reference>
<dbReference type="InterPro" id="IPR025724">
    <property type="entry name" value="GAG-pre-integrase_dom"/>
</dbReference>
<gene>
    <name evidence="3" type="ORF">Sango_1742600</name>
</gene>
<dbReference type="Proteomes" id="UP001289374">
    <property type="component" value="Unassembled WGS sequence"/>
</dbReference>
<feature type="compositionally biased region" description="Polar residues" evidence="1">
    <location>
        <begin position="358"/>
        <end position="373"/>
    </location>
</feature>
<feature type="domain" description="GAG-pre-integrase" evidence="2">
    <location>
        <begin position="249"/>
        <end position="296"/>
    </location>
</feature>
<name>A0AAE2BSE6_9LAMI</name>
<dbReference type="EMBL" id="JACGWL010000009">
    <property type="protein sequence ID" value="KAK4395883.1"/>
    <property type="molecule type" value="Genomic_DNA"/>
</dbReference>
<comment type="caution">
    <text evidence="3">The sequence shown here is derived from an EMBL/GenBank/DDBJ whole genome shotgun (WGS) entry which is preliminary data.</text>
</comment>
<sequence length="423" mass="47515">MQFLMGLNEEYDNVRSQILVTKPLPSINKAYSMILRVERQRQVHMGESLEGATLFARGHDKSTCFKLHEVAEWCKELNEQKKKGVGGANRVNVVQGPEPKLQKEVQSEDKPSMNDIVMVLMKMLKKLPTDPIKASCSEDFAVMSMLSILGVNPLLHHHTLSKSSFTSSIYLPDGTSRQVKQSGYISLSNRLVLKDVLYVPTFQSNLISDRMTSEVVAVAKQTKHLYVLSKQSFDVAFIKSFLPVASNFLSRVIESDALLWHKRLGHPSLKVVEHIPIMKNVVKNAEICTVCPLAKQHRFYGLDTNKLVVSRDVIFHENAFPLQSPSIQAPAITLPLVPNTEVIPDVIRTPTVHISFPQSTDQMSPTSVPTIASPSHVHDPSPRPLRHSTRHVHKPTWMSDYVCNHHSTFSTAHFHFVAQLSVL</sequence>
<organism evidence="3 4">
    <name type="scientific">Sesamum angolense</name>
    <dbReference type="NCBI Taxonomy" id="2727404"/>
    <lineage>
        <taxon>Eukaryota</taxon>
        <taxon>Viridiplantae</taxon>
        <taxon>Streptophyta</taxon>
        <taxon>Embryophyta</taxon>
        <taxon>Tracheophyta</taxon>
        <taxon>Spermatophyta</taxon>
        <taxon>Magnoliopsida</taxon>
        <taxon>eudicotyledons</taxon>
        <taxon>Gunneridae</taxon>
        <taxon>Pentapetalae</taxon>
        <taxon>asterids</taxon>
        <taxon>lamiids</taxon>
        <taxon>Lamiales</taxon>
        <taxon>Pedaliaceae</taxon>
        <taxon>Sesamum</taxon>
    </lineage>
</organism>
<evidence type="ECO:0000313" key="4">
    <source>
        <dbReference type="Proteomes" id="UP001289374"/>
    </source>
</evidence>
<dbReference type="AlphaFoldDB" id="A0AAE2BSE6"/>
<dbReference type="PANTHER" id="PTHR34222:SF99">
    <property type="entry name" value="PROTEIN, PUTATIVE-RELATED"/>
    <property type="match status" value="1"/>
</dbReference>
<proteinExistence type="predicted"/>
<evidence type="ECO:0000256" key="1">
    <source>
        <dbReference type="SAM" id="MobiDB-lite"/>
    </source>
</evidence>
<evidence type="ECO:0000259" key="2">
    <source>
        <dbReference type="Pfam" id="PF13976"/>
    </source>
</evidence>